<reference evidence="1 2" key="1">
    <citation type="submission" date="2023-10" db="EMBL/GenBank/DDBJ databases">
        <title>The complete genome sequence of Methanoculleus receptaculi DSM 18860.</title>
        <authorList>
            <person name="Lai S.-J."/>
            <person name="You Y.-T."/>
            <person name="Chen S.-C."/>
        </authorList>
    </citation>
    <scope>NUCLEOTIDE SEQUENCE [LARGE SCALE GENOMIC DNA]</scope>
    <source>
        <strain evidence="1 2">DSM 18860</strain>
    </source>
</reference>
<accession>A0AAX4FX29</accession>
<dbReference type="KEGG" id="mrc:R6Y96_00325"/>
<organism evidence="1 2">
    <name type="scientific">Methanoculleus receptaculi</name>
    <dbReference type="NCBI Taxonomy" id="394967"/>
    <lineage>
        <taxon>Archaea</taxon>
        <taxon>Methanobacteriati</taxon>
        <taxon>Methanobacteriota</taxon>
        <taxon>Stenosarchaea group</taxon>
        <taxon>Methanomicrobia</taxon>
        <taxon>Methanomicrobiales</taxon>
        <taxon>Methanomicrobiaceae</taxon>
        <taxon>Methanoculleus</taxon>
    </lineage>
</organism>
<dbReference type="Proteomes" id="UP001305652">
    <property type="component" value="Chromosome"/>
</dbReference>
<name>A0AAX4FX29_9EURY</name>
<dbReference type="AlphaFoldDB" id="A0AAX4FX29"/>
<sequence length="275" mass="30604">MRTHNILLACALMCCIGIILVSGASAISQGEKNVESQIVNQNNILDCEEAKHQIQAFMEGKDISIEYKGTMPTPSGEMMLFRSDDEIYYINSQSRSIEGAMFFKSLDNSNEVQLNAENAQKIAEDYAKSKYRPFTQKNMQLIRSDLLDHGDGGKEYLFVWCEIVNGALTPNYVSISINPNSGEVISYIGIERTLDVDLDPEISRQDAIKTAITQFKEIEVSNVDTQLAVIYTDQNEQCLTWVVTIDGEESDSTIRGGTVLVDAMSGKVVQVDPYL</sequence>
<evidence type="ECO:0000313" key="1">
    <source>
        <dbReference type="EMBL" id="WOX57739.1"/>
    </source>
</evidence>
<dbReference type="EMBL" id="CP137642">
    <property type="protein sequence ID" value="WOX57739.1"/>
    <property type="molecule type" value="Genomic_DNA"/>
</dbReference>
<gene>
    <name evidence="1" type="ORF">R6Y96_00325</name>
</gene>
<protein>
    <recommendedName>
        <fullName evidence="3">PepSY domain-containing protein</fullName>
    </recommendedName>
</protein>
<dbReference type="RefSeq" id="WP_318621460.1">
    <property type="nucleotide sequence ID" value="NZ_CP137642.1"/>
</dbReference>
<evidence type="ECO:0008006" key="3">
    <source>
        <dbReference type="Google" id="ProtNLM"/>
    </source>
</evidence>
<proteinExistence type="predicted"/>
<keyword evidence="2" id="KW-1185">Reference proteome</keyword>
<dbReference type="GeneID" id="85731556"/>
<evidence type="ECO:0000313" key="2">
    <source>
        <dbReference type="Proteomes" id="UP001305652"/>
    </source>
</evidence>